<evidence type="ECO:0000313" key="5">
    <source>
        <dbReference type="Proteomes" id="UP000280668"/>
    </source>
</evidence>
<dbReference type="RefSeq" id="WP_123304121.1">
    <property type="nucleotide sequence ID" value="NZ_RKHK01000001.1"/>
</dbReference>
<organism evidence="4 5">
    <name type="scientific">Bogoriella caseilytica</name>
    <dbReference type="NCBI Taxonomy" id="56055"/>
    <lineage>
        <taxon>Bacteria</taxon>
        <taxon>Bacillati</taxon>
        <taxon>Actinomycetota</taxon>
        <taxon>Actinomycetes</taxon>
        <taxon>Micrococcales</taxon>
        <taxon>Bogoriellaceae</taxon>
        <taxon>Bogoriella</taxon>
    </lineage>
</organism>
<feature type="domain" description="Protein-glutamine gamma-glutamyltransferase-like C-terminal" evidence="3">
    <location>
        <begin position="139"/>
        <end position="206"/>
    </location>
</feature>
<evidence type="ECO:0000313" key="4">
    <source>
        <dbReference type="EMBL" id="ROR73739.1"/>
    </source>
</evidence>
<evidence type="ECO:0000256" key="2">
    <source>
        <dbReference type="SAM" id="Phobius"/>
    </source>
</evidence>
<evidence type="ECO:0000256" key="1">
    <source>
        <dbReference type="SAM" id="MobiDB-lite"/>
    </source>
</evidence>
<name>A0A3N2BES1_9MICO</name>
<evidence type="ECO:0000259" key="3">
    <source>
        <dbReference type="Pfam" id="PF13559"/>
    </source>
</evidence>
<dbReference type="Pfam" id="PF13559">
    <property type="entry name" value="DUF4129"/>
    <property type="match status" value="1"/>
</dbReference>
<reference evidence="4 5" key="1">
    <citation type="submission" date="2018-11" db="EMBL/GenBank/DDBJ databases">
        <title>Sequencing the genomes of 1000 actinobacteria strains.</title>
        <authorList>
            <person name="Klenk H.-P."/>
        </authorList>
    </citation>
    <scope>NUCLEOTIDE SEQUENCE [LARGE SCALE GENOMIC DNA]</scope>
    <source>
        <strain evidence="4 5">DSM 11294</strain>
    </source>
</reference>
<feature type="region of interest" description="Disordered" evidence="1">
    <location>
        <begin position="214"/>
        <end position="233"/>
    </location>
</feature>
<dbReference type="EMBL" id="RKHK01000001">
    <property type="protein sequence ID" value="ROR73739.1"/>
    <property type="molecule type" value="Genomic_DNA"/>
</dbReference>
<accession>A0A3N2BES1</accession>
<comment type="caution">
    <text evidence="4">The sequence shown here is derived from an EMBL/GenBank/DDBJ whole genome shotgun (WGS) entry which is preliminary data.</text>
</comment>
<keyword evidence="2" id="KW-0472">Membrane</keyword>
<keyword evidence="5" id="KW-1185">Reference proteome</keyword>
<keyword evidence="2" id="KW-1133">Transmembrane helix</keyword>
<dbReference type="OrthoDB" id="3389322at2"/>
<keyword evidence="2" id="KW-0812">Transmembrane</keyword>
<feature type="transmembrane region" description="Helical" evidence="2">
    <location>
        <begin position="71"/>
        <end position="91"/>
    </location>
</feature>
<gene>
    <name evidence="4" type="ORF">EDD31_2127</name>
</gene>
<dbReference type="InterPro" id="IPR025403">
    <property type="entry name" value="TgpA-like_C"/>
</dbReference>
<proteinExistence type="predicted"/>
<dbReference type="Proteomes" id="UP000280668">
    <property type="component" value="Unassembled WGS sequence"/>
</dbReference>
<dbReference type="AlphaFoldDB" id="A0A3N2BES1"/>
<protein>
    <submittedName>
        <fullName evidence="4">Uncharacterized protein DUF4129</fullName>
    </submittedName>
</protein>
<sequence>MHALLPAWRSGSLPLSVPVEPDAETAREWAEDELSRSVYQEGTSFFDMILNWLSELWDYLAGLGTGVSAPIVPIIVAVILAGVVALSLLLAGRVQRQAQRAAGGSHELFEDSRNSDALFAAAGAAADTGDWPLAVLEQFRAIIRSLDERTIVDDRAGLTAHEAATEASAALPPLSSDLTGAASLFDDVAYGEAVPGSEEYAQLRQLAAAVGEATPVPPDQRGHAPVAGWARVR</sequence>